<evidence type="ECO:0000313" key="2">
    <source>
        <dbReference type="Proteomes" id="UP000035721"/>
    </source>
</evidence>
<gene>
    <name evidence="1" type="ORF">BN12_3990001</name>
</gene>
<keyword evidence="2" id="KW-1185">Reference proteome</keyword>
<protein>
    <submittedName>
        <fullName evidence="1">Thioesterase-like protein</fullName>
    </submittedName>
</protein>
<dbReference type="AlphaFoldDB" id="A0A077LZH1"/>
<dbReference type="InterPro" id="IPR050563">
    <property type="entry name" value="4-hydroxybenzoyl-CoA_TE"/>
</dbReference>
<reference evidence="1 2" key="1">
    <citation type="journal article" date="2013" name="ISME J.">
        <title>A metabolic model for members of the genus Tetrasphaera involved in enhanced biological phosphorus removal.</title>
        <authorList>
            <person name="Kristiansen R."/>
            <person name="Nguyen H.T.T."/>
            <person name="Saunders A.M."/>
            <person name="Nielsen J.L."/>
            <person name="Wimmer R."/>
            <person name="Le V.Q."/>
            <person name="McIlroy S.J."/>
            <person name="Petrovski S."/>
            <person name="Seviour R.J."/>
            <person name="Calteau A."/>
            <person name="Nielsen K.L."/>
            <person name="Nielsen P.H."/>
        </authorList>
    </citation>
    <scope>NUCLEOTIDE SEQUENCE [LARGE SCALE GENOMIC DNA]</scope>
    <source>
        <strain evidence="1 2">T1-X7</strain>
    </source>
</reference>
<dbReference type="InterPro" id="IPR029069">
    <property type="entry name" value="HotDog_dom_sf"/>
</dbReference>
<accession>A0A077LZH1</accession>
<dbReference type="Gene3D" id="3.10.129.10">
    <property type="entry name" value="Hotdog Thioesterase"/>
    <property type="match status" value="1"/>
</dbReference>
<dbReference type="STRING" id="1194083.BN12_3990001"/>
<dbReference type="RefSeq" id="WP_048555671.1">
    <property type="nucleotide sequence ID" value="NZ_HF570958.1"/>
</dbReference>
<dbReference type="PANTHER" id="PTHR31793:SF2">
    <property type="entry name" value="BLR1345 PROTEIN"/>
    <property type="match status" value="1"/>
</dbReference>
<evidence type="ECO:0000313" key="1">
    <source>
        <dbReference type="EMBL" id="CCH79021.1"/>
    </source>
</evidence>
<dbReference type="PANTHER" id="PTHR31793">
    <property type="entry name" value="4-HYDROXYBENZOYL-COA THIOESTERASE FAMILY MEMBER"/>
    <property type="match status" value="1"/>
</dbReference>
<comment type="caution">
    <text evidence="1">The sequence shown here is derived from an EMBL/GenBank/DDBJ whole genome shotgun (WGS) entry which is preliminary data.</text>
</comment>
<name>A0A077LZH1_9MICO</name>
<dbReference type="CDD" id="cd00586">
    <property type="entry name" value="4HBT"/>
    <property type="match status" value="1"/>
</dbReference>
<sequence>MSGDRGDDTASRPAPAVVWREPVREEWIDYNGHLSEPYYVLVLGHATDAVMDAIGLGEAERAAHGTSLYTLEAHVRYLAEVPSGVELEARSWVVGAGPKLVWLWHELWGDGRLRATEEILAVHVDATAGRSSPFPAEVAERIAALRSDPPPEAGRRIELR</sequence>
<dbReference type="Pfam" id="PF13279">
    <property type="entry name" value="4HBT_2"/>
    <property type="match status" value="1"/>
</dbReference>
<dbReference type="GO" id="GO:0047617">
    <property type="term" value="F:fatty acyl-CoA hydrolase activity"/>
    <property type="evidence" value="ECO:0007669"/>
    <property type="project" value="TreeGrafter"/>
</dbReference>
<organism evidence="1 2">
    <name type="scientific">Nostocoides japonicum T1-X7</name>
    <dbReference type="NCBI Taxonomy" id="1194083"/>
    <lineage>
        <taxon>Bacteria</taxon>
        <taxon>Bacillati</taxon>
        <taxon>Actinomycetota</taxon>
        <taxon>Actinomycetes</taxon>
        <taxon>Micrococcales</taxon>
        <taxon>Intrasporangiaceae</taxon>
        <taxon>Nostocoides</taxon>
    </lineage>
</organism>
<dbReference type="Proteomes" id="UP000035721">
    <property type="component" value="Unassembled WGS sequence"/>
</dbReference>
<dbReference type="EMBL" id="CAJB01000333">
    <property type="protein sequence ID" value="CCH79021.1"/>
    <property type="molecule type" value="Genomic_DNA"/>
</dbReference>
<dbReference type="SUPFAM" id="SSF54637">
    <property type="entry name" value="Thioesterase/thiol ester dehydrase-isomerase"/>
    <property type="match status" value="1"/>
</dbReference>
<proteinExistence type="predicted"/>